<dbReference type="RefSeq" id="WP_188778991.1">
    <property type="nucleotide sequence ID" value="NZ_BMKQ01000001.1"/>
</dbReference>
<accession>A0A917BEW0</accession>
<reference evidence="3" key="1">
    <citation type="journal article" date="2014" name="Int. J. Syst. Evol. Microbiol.">
        <title>Complete genome sequence of Corynebacterium casei LMG S-19264T (=DSM 44701T), isolated from a smear-ripened cheese.</title>
        <authorList>
            <consortium name="US DOE Joint Genome Institute (JGI-PGF)"/>
            <person name="Walter F."/>
            <person name="Albersmeier A."/>
            <person name="Kalinowski J."/>
            <person name="Ruckert C."/>
        </authorList>
    </citation>
    <scope>NUCLEOTIDE SEQUENCE</scope>
    <source>
        <strain evidence="3">CGMCC 1.16067</strain>
    </source>
</reference>
<feature type="region of interest" description="Disordered" evidence="1">
    <location>
        <begin position="29"/>
        <end position="57"/>
    </location>
</feature>
<proteinExistence type="predicted"/>
<evidence type="ECO:0000256" key="2">
    <source>
        <dbReference type="SAM" id="SignalP"/>
    </source>
</evidence>
<dbReference type="EMBL" id="BMKQ01000001">
    <property type="protein sequence ID" value="GGF40202.1"/>
    <property type="molecule type" value="Genomic_DNA"/>
</dbReference>
<sequence length="212" mass="21974">MAVSPLPGKLVASALTGLLLATTVSACGGDDSKDDKDSKADASAPSYPEVKGTPATGDAVKANGYTYRLPKGWTVITSQLKAANPGIDSGGRATEPVSRFMSSINTITSPNEVQAGAPTTAQLKAVATQIRSELVPISPQVKQLSPVSVDGVPTVRQEGRASNETGPFYVMQYWLVSQGSSFGFTFAFPEDSSKADRDKVVTSVLSSVSVAS</sequence>
<gene>
    <name evidence="3" type="ORF">GCM10011519_12340</name>
</gene>
<protein>
    <recommendedName>
        <fullName evidence="5">Lipoprotein LpqN</fullName>
    </recommendedName>
</protein>
<reference evidence="3" key="2">
    <citation type="submission" date="2020-09" db="EMBL/GenBank/DDBJ databases">
        <authorList>
            <person name="Sun Q."/>
            <person name="Zhou Y."/>
        </authorList>
    </citation>
    <scope>NUCLEOTIDE SEQUENCE</scope>
    <source>
        <strain evidence="3">CGMCC 1.16067</strain>
    </source>
</reference>
<feature type="chain" id="PRO_5036769088" description="Lipoprotein LpqN" evidence="2">
    <location>
        <begin position="27"/>
        <end position="212"/>
    </location>
</feature>
<dbReference type="Proteomes" id="UP000649179">
    <property type="component" value="Unassembled WGS sequence"/>
</dbReference>
<evidence type="ECO:0000313" key="3">
    <source>
        <dbReference type="EMBL" id="GGF40202.1"/>
    </source>
</evidence>
<dbReference type="AlphaFoldDB" id="A0A917BEW0"/>
<feature type="signal peptide" evidence="2">
    <location>
        <begin position="1"/>
        <end position="26"/>
    </location>
</feature>
<keyword evidence="4" id="KW-1185">Reference proteome</keyword>
<feature type="compositionally biased region" description="Basic and acidic residues" evidence="1">
    <location>
        <begin position="30"/>
        <end position="40"/>
    </location>
</feature>
<evidence type="ECO:0008006" key="5">
    <source>
        <dbReference type="Google" id="ProtNLM"/>
    </source>
</evidence>
<name>A0A917BEW0_9ACTN</name>
<evidence type="ECO:0000313" key="4">
    <source>
        <dbReference type="Proteomes" id="UP000649179"/>
    </source>
</evidence>
<comment type="caution">
    <text evidence="3">The sequence shown here is derived from an EMBL/GenBank/DDBJ whole genome shotgun (WGS) entry which is preliminary data.</text>
</comment>
<keyword evidence="2" id="KW-0732">Signal</keyword>
<organism evidence="3 4">
    <name type="scientific">Marmoricola endophyticus</name>
    <dbReference type="NCBI Taxonomy" id="2040280"/>
    <lineage>
        <taxon>Bacteria</taxon>
        <taxon>Bacillati</taxon>
        <taxon>Actinomycetota</taxon>
        <taxon>Actinomycetes</taxon>
        <taxon>Propionibacteriales</taxon>
        <taxon>Nocardioidaceae</taxon>
        <taxon>Marmoricola</taxon>
    </lineage>
</organism>
<evidence type="ECO:0000256" key="1">
    <source>
        <dbReference type="SAM" id="MobiDB-lite"/>
    </source>
</evidence>